<accession>A0AAN7SD15</accession>
<comment type="caution">
    <text evidence="1">The sequence shown here is derived from an EMBL/GenBank/DDBJ whole genome shotgun (WGS) entry which is preliminary data.</text>
</comment>
<dbReference type="EMBL" id="JARPUR010000001">
    <property type="protein sequence ID" value="KAK4885766.1"/>
    <property type="molecule type" value="Genomic_DNA"/>
</dbReference>
<keyword evidence="2" id="KW-1185">Reference proteome</keyword>
<dbReference type="AlphaFoldDB" id="A0AAN7SD15"/>
<dbReference type="Proteomes" id="UP001353858">
    <property type="component" value="Unassembled WGS sequence"/>
</dbReference>
<gene>
    <name evidence="1" type="ORF">RN001_002037</name>
</gene>
<name>A0AAN7SD15_9COLE</name>
<sequence length="105" mass="12218">MICNSSLLITNIMHEVFGTKPWMEPLAIAGSSVDIGHSKTVDITNRENEEPKASKKRKVNDVVEDYFQKSIQLKEEKERNAQKIHKEKMAYLEKIESFMTKMFKK</sequence>
<evidence type="ECO:0000313" key="2">
    <source>
        <dbReference type="Proteomes" id="UP001353858"/>
    </source>
</evidence>
<organism evidence="1 2">
    <name type="scientific">Aquatica leii</name>
    <dbReference type="NCBI Taxonomy" id="1421715"/>
    <lineage>
        <taxon>Eukaryota</taxon>
        <taxon>Metazoa</taxon>
        <taxon>Ecdysozoa</taxon>
        <taxon>Arthropoda</taxon>
        <taxon>Hexapoda</taxon>
        <taxon>Insecta</taxon>
        <taxon>Pterygota</taxon>
        <taxon>Neoptera</taxon>
        <taxon>Endopterygota</taxon>
        <taxon>Coleoptera</taxon>
        <taxon>Polyphaga</taxon>
        <taxon>Elateriformia</taxon>
        <taxon>Elateroidea</taxon>
        <taxon>Lampyridae</taxon>
        <taxon>Luciolinae</taxon>
        <taxon>Aquatica</taxon>
    </lineage>
</organism>
<proteinExistence type="predicted"/>
<protein>
    <submittedName>
        <fullName evidence="1">Uncharacterized protein</fullName>
    </submittedName>
</protein>
<evidence type="ECO:0000313" key="1">
    <source>
        <dbReference type="EMBL" id="KAK4885766.1"/>
    </source>
</evidence>
<reference evidence="2" key="1">
    <citation type="submission" date="2023-01" db="EMBL/GenBank/DDBJ databases">
        <title>Key to firefly adult light organ development and bioluminescence: homeobox transcription factors regulate luciferase expression and transportation to peroxisome.</title>
        <authorList>
            <person name="Fu X."/>
        </authorList>
    </citation>
    <scope>NUCLEOTIDE SEQUENCE [LARGE SCALE GENOMIC DNA]</scope>
</reference>